<protein>
    <submittedName>
        <fullName evidence="1">Uncharacterized protein</fullName>
    </submittedName>
</protein>
<name>A0ABD2X7F4_9HYME</name>
<gene>
    <name evidence="1" type="ORF">TKK_006397</name>
</gene>
<dbReference type="EMBL" id="JBJJXI010000051">
    <property type="protein sequence ID" value="KAL3400556.1"/>
    <property type="molecule type" value="Genomic_DNA"/>
</dbReference>
<evidence type="ECO:0000313" key="1">
    <source>
        <dbReference type="EMBL" id="KAL3400556.1"/>
    </source>
</evidence>
<organism evidence="1 2">
    <name type="scientific">Trichogramma kaykai</name>
    <dbReference type="NCBI Taxonomy" id="54128"/>
    <lineage>
        <taxon>Eukaryota</taxon>
        <taxon>Metazoa</taxon>
        <taxon>Ecdysozoa</taxon>
        <taxon>Arthropoda</taxon>
        <taxon>Hexapoda</taxon>
        <taxon>Insecta</taxon>
        <taxon>Pterygota</taxon>
        <taxon>Neoptera</taxon>
        <taxon>Endopterygota</taxon>
        <taxon>Hymenoptera</taxon>
        <taxon>Apocrita</taxon>
        <taxon>Proctotrupomorpha</taxon>
        <taxon>Chalcidoidea</taxon>
        <taxon>Trichogrammatidae</taxon>
        <taxon>Trichogramma</taxon>
    </lineage>
</organism>
<reference evidence="1 2" key="1">
    <citation type="journal article" date="2024" name="bioRxiv">
        <title>A reference genome for Trichogramma kaykai: A tiny desert-dwelling parasitoid wasp with competing sex-ratio distorters.</title>
        <authorList>
            <person name="Culotta J."/>
            <person name="Lindsey A.R."/>
        </authorList>
    </citation>
    <scope>NUCLEOTIDE SEQUENCE [LARGE SCALE GENOMIC DNA]</scope>
    <source>
        <strain evidence="1 2">KSX58</strain>
    </source>
</reference>
<sequence>MFSFLYSRGGQARLSEAAAVAADMGFERAAWRHRLEGPQQQQQHDKDSMTTTTLQLSVYTCYMYMMNLYVTADEQRFDGSSSTTCLHDPSTLSSSIRTFYTTCGVCVCRGTASLRAARSEAAAAVHQLARDINQAARLLSPPASCITSHRMGCHAASRLRRAERSGSLLSALGSSSSSSSSRYIYESSDASVRLFKD</sequence>
<proteinExistence type="predicted"/>
<dbReference type="Proteomes" id="UP001627154">
    <property type="component" value="Unassembled WGS sequence"/>
</dbReference>
<comment type="caution">
    <text evidence="1">The sequence shown here is derived from an EMBL/GenBank/DDBJ whole genome shotgun (WGS) entry which is preliminary data.</text>
</comment>
<dbReference type="AlphaFoldDB" id="A0ABD2X7F4"/>
<keyword evidence="2" id="KW-1185">Reference proteome</keyword>
<evidence type="ECO:0000313" key="2">
    <source>
        <dbReference type="Proteomes" id="UP001627154"/>
    </source>
</evidence>
<accession>A0ABD2X7F4</accession>